<reference evidence="10" key="2">
    <citation type="submission" date="2025-08" db="UniProtKB">
        <authorList>
            <consortium name="Ensembl"/>
        </authorList>
    </citation>
    <scope>IDENTIFICATION</scope>
    <source>
        <strain evidence="10">Boxer</strain>
    </source>
</reference>
<keyword evidence="7 9" id="KW-0472">Membrane</keyword>
<evidence type="ECO:0000256" key="1">
    <source>
        <dbReference type="ARBA" id="ARBA00004389"/>
    </source>
</evidence>
<reference evidence="10" key="1">
    <citation type="submission" date="2020-03" db="EMBL/GenBank/DDBJ databases">
        <title>Long-read based genome assembly of a Labrador retriever dog.</title>
        <authorList>
            <person name="Eory L."/>
            <person name="Zhang W."/>
            <person name="Schoenebeck J."/>
        </authorList>
    </citation>
    <scope>NUCLEOTIDE SEQUENCE [LARGE SCALE GENOMIC DNA]</scope>
    <source>
        <strain evidence="10">Labrador retriever</strain>
    </source>
</reference>
<proteinExistence type="inferred from homology"/>
<gene>
    <name evidence="10" type="primary">TRIQK</name>
</gene>
<evidence type="ECO:0000256" key="2">
    <source>
        <dbReference type="ARBA" id="ARBA00007709"/>
    </source>
</evidence>
<evidence type="ECO:0000256" key="3">
    <source>
        <dbReference type="ARBA" id="ARBA00014257"/>
    </source>
</evidence>
<comment type="subcellular location">
    <subcellularLocation>
        <location evidence="1">Endoplasmic reticulum membrane</location>
        <topology evidence="1">Single-pass membrane protein</topology>
    </subcellularLocation>
</comment>
<evidence type="ECO:0000256" key="8">
    <source>
        <dbReference type="SAM" id="MobiDB-lite"/>
    </source>
</evidence>
<keyword evidence="6 9" id="KW-1133">Transmembrane helix</keyword>
<evidence type="ECO:0000313" key="11">
    <source>
        <dbReference type="Proteomes" id="UP000805418"/>
    </source>
</evidence>
<feature type="compositionally biased region" description="Gly residues" evidence="8">
    <location>
        <begin position="73"/>
        <end position="82"/>
    </location>
</feature>
<feature type="compositionally biased region" description="Low complexity" evidence="8">
    <location>
        <begin position="83"/>
        <end position="94"/>
    </location>
</feature>
<sequence length="321" mass="34657">MPPPGMLPGSADAECVHARVGWPGFNSEITQFCVCFLPIKQVTALRSSFQFLGVASWVRGRGSRSPRSWAAGTRGGGGGGRHAGQSARAAAARPRPFRRAPPPPAPPLGSRAARPAGPAPPLSDSTVDSNRRRRTPTLSAPGASAELSKKKQPRALLLVSGIEFARNASTASSVKISPLETSYPLAALQSSDLAASRTQHKQAFWRSKMGRKDASTIKLPVDQYRKQIGKQDYKKTKPILRATKLKAEAKKTAIGIKNLLLRSRNTAFFLLLIADFDQALPCDTEVGLVLAAILALLLAFYAFFYLRLSTDVDPDLERDED</sequence>
<name>A0A8I3PMK0_CANLF</name>
<evidence type="ECO:0000313" key="10">
    <source>
        <dbReference type="Ensembl" id="ENSCAFP00845030317.1"/>
    </source>
</evidence>
<dbReference type="PANTHER" id="PTHR20583:SF1">
    <property type="entry name" value="TRIPLE QXXK_R MOTIF-CONTAINING PROTEIN"/>
    <property type="match status" value="1"/>
</dbReference>
<dbReference type="FunCoup" id="A0A8I3PMK0">
    <property type="interactions" value="1"/>
</dbReference>
<evidence type="ECO:0000256" key="4">
    <source>
        <dbReference type="ARBA" id="ARBA00022692"/>
    </source>
</evidence>
<feature type="transmembrane region" description="Helical" evidence="9">
    <location>
        <begin position="286"/>
        <end position="306"/>
    </location>
</feature>
<dbReference type="GeneTree" id="ENSGT00390000017350"/>
<keyword evidence="4 9" id="KW-0812">Transmembrane</keyword>
<protein>
    <recommendedName>
        <fullName evidence="3">Triple QxxK/R motif-containing protein</fullName>
    </recommendedName>
</protein>
<evidence type="ECO:0000256" key="9">
    <source>
        <dbReference type="SAM" id="Phobius"/>
    </source>
</evidence>
<dbReference type="GO" id="GO:0005789">
    <property type="term" value="C:endoplasmic reticulum membrane"/>
    <property type="evidence" value="ECO:0007669"/>
    <property type="project" value="UniProtKB-SubCell"/>
</dbReference>
<keyword evidence="5" id="KW-0256">Endoplasmic reticulum</keyword>
<comment type="similarity">
    <text evidence="2">Belongs to the TRIQK family.</text>
</comment>
<dbReference type="Ensembl" id="ENSCAFT00845038717.1">
    <property type="protein sequence ID" value="ENSCAFP00845030317.1"/>
    <property type="gene ID" value="ENSCAFG00845021945.1"/>
</dbReference>
<dbReference type="InterPro" id="IPR024842">
    <property type="entry name" value="TRIQK"/>
</dbReference>
<dbReference type="PANTHER" id="PTHR20583">
    <property type="entry name" value="TRIPLE QXXK/R MOTIF-CONTAINING PROTEIN"/>
    <property type="match status" value="1"/>
</dbReference>
<dbReference type="AlphaFoldDB" id="A0A8I3PMK0"/>
<dbReference type="Pfam" id="PF15168">
    <property type="entry name" value="TRIQK"/>
    <property type="match status" value="2"/>
</dbReference>
<accession>A0A8I3PMK0</accession>
<evidence type="ECO:0000256" key="5">
    <source>
        <dbReference type="ARBA" id="ARBA00022824"/>
    </source>
</evidence>
<keyword evidence="11" id="KW-1185">Reference proteome</keyword>
<reference evidence="10" key="3">
    <citation type="submission" date="2025-09" db="UniProtKB">
        <authorList>
            <consortium name="Ensembl"/>
        </authorList>
    </citation>
    <scope>IDENTIFICATION</scope>
    <source>
        <strain evidence="10">Boxer</strain>
    </source>
</reference>
<dbReference type="OrthoDB" id="10049402at2759"/>
<evidence type="ECO:0000256" key="7">
    <source>
        <dbReference type="ARBA" id="ARBA00023136"/>
    </source>
</evidence>
<dbReference type="Proteomes" id="UP000805418">
    <property type="component" value="Chromosome 29"/>
</dbReference>
<evidence type="ECO:0000256" key="6">
    <source>
        <dbReference type="ARBA" id="ARBA00022989"/>
    </source>
</evidence>
<organism evidence="10 11">
    <name type="scientific">Canis lupus familiaris</name>
    <name type="common">Dog</name>
    <name type="synonym">Canis familiaris</name>
    <dbReference type="NCBI Taxonomy" id="9615"/>
    <lineage>
        <taxon>Eukaryota</taxon>
        <taxon>Metazoa</taxon>
        <taxon>Chordata</taxon>
        <taxon>Craniata</taxon>
        <taxon>Vertebrata</taxon>
        <taxon>Euteleostomi</taxon>
        <taxon>Mammalia</taxon>
        <taxon>Eutheria</taxon>
        <taxon>Laurasiatheria</taxon>
        <taxon>Carnivora</taxon>
        <taxon>Caniformia</taxon>
        <taxon>Canidae</taxon>
        <taxon>Canis</taxon>
    </lineage>
</organism>
<feature type="region of interest" description="Disordered" evidence="8">
    <location>
        <begin position="61"/>
        <end position="150"/>
    </location>
</feature>